<comment type="caution">
    <text evidence="2">The sequence shown here is derived from an EMBL/GenBank/DDBJ whole genome shotgun (WGS) entry which is preliminary data.</text>
</comment>
<dbReference type="Proteomes" id="UP000019149">
    <property type="component" value="Unassembled WGS sequence"/>
</dbReference>
<dbReference type="RefSeq" id="XP_024345278.1">
    <property type="nucleotide sequence ID" value="XM_024500309.1"/>
</dbReference>
<dbReference type="CTD" id="36346775"/>
<dbReference type="AlphaFoldDB" id="W6U6U6"/>
<dbReference type="EMBL" id="APAU02000353">
    <property type="protein sequence ID" value="EUB54082.1"/>
    <property type="molecule type" value="Genomic_DNA"/>
</dbReference>
<proteinExistence type="predicted"/>
<feature type="compositionally biased region" description="Low complexity" evidence="1">
    <location>
        <begin position="67"/>
        <end position="87"/>
    </location>
</feature>
<evidence type="ECO:0000313" key="2">
    <source>
        <dbReference type="EMBL" id="EUB54082.1"/>
    </source>
</evidence>
<dbReference type="GeneID" id="36346775"/>
<accession>W6U6U6</accession>
<reference evidence="2 3" key="1">
    <citation type="journal article" date="2013" name="Nat. Genet.">
        <title>The genome of the hydatid tapeworm Echinococcus granulosus.</title>
        <authorList>
            <person name="Zheng H."/>
            <person name="Zhang W."/>
            <person name="Zhang L."/>
            <person name="Zhang Z."/>
            <person name="Li J."/>
            <person name="Lu G."/>
            <person name="Zhu Y."/>
            <person name="Wang Y."/>
            <person name="Huang Y."/>
            <person name="Liu J."/>
            <person name="Kang H."/>
            <person name="Chen J."/>
            <person name="Wang L."/>
            <person name="Chen A."/>
            <person name="Yu S."/>
            <person name="Gao Z."/>
            <person name="Jin L."/>
            <person name="Gu W."/>
            <person name="Wang Z."/>
            <person name="Zhao L."/>
            <person name="Shi B."/>
            <person name="Wen H."/>
            <person name="Lin R."/>
            <person name="Jones M.K."/>
            <person name="Brejova B."/>
            <person name="Vinar T."/>
            <person name="Zhao G."/>
            <person name="McManus D.P."/>
            <person name="Chen Z."/>
            <person name="Zhou Y."/>
            <person name="Wang S."/>
        </authorList>
    </citation>
    <scope>NUCLEOTIDE SEQUENCE [LARGE SCALE GENOMIC DNA]</scope>
</reference>
<protein>
    <submittedName>
        <fullName evidence="2">Uncharacterized protein</fullName>
    </submittedName>
</protein>
<evidence type="ECO:0000313" key="3">
    <source>
        <dbReference type="Proteomes" id="UP000019149"/>
    </source>
</evidence>
<dbReference type="KEGG" id="egl:EGR_11060"/>
<gene>
    <name evidence="2" type="ORF">EGR_11060</name>
</gene>
<feature type="region of interest" description="Disordered" evidence="1">
    <location>
        <begin position="65"/>
        <end position="87"/>
    </location>
</feature>
<name>W6U6U6_ECHGR</name>
<evidence type="ECO:0000256" key="1">
    <source>
        <dbReference type="SAM" id="MobiDB-lite"/>
    </source>
</evidence>
<keyword evidence="3" id="KW-1185">Reference proteome</keyword>
<organism evidence="2 3">
    <name type="scientific">Echinococcus granulosus</name>
    <name type="common">Hydatid tapeworm</name>
    <dbReference type="NCBI Taxonomy" id="6210"/>
    <lineage>
        <taxon>Eukaryota</taxon>
        <taxon>Metazoa</taxon>
        <taxon>Spiralia</taxon>
        <taxon>Lophotrochozoa</taxon>
        <taxon>Platyhelminthes</taxon>
        <taxon>Cestoda</taxon>
        <taxon>Eucestoda</taxon>
        <taxon>Cyclophyllidea</taxon>
        <taxon>Taeniidae</taxon>
        <taxon>Echinococcus</taxon>
        <taxon>Echinococcus granulosus group</taxon>
    </lineage>
</organism>
<sequence length="87" mass="9932">MSFHHLTDFDVTCTINIIINITLVTPSPYFPLLKKAHFSKWLPQVVESESTQQSPMMEPLLTDGMASQWQSPSSLSPSLFSYSNYHR</sequence>